<gene>
    <name evidence="3" type="ORF">DFQ27_009385</name>
</gene>
<reference evidence="3" key="1">
    <citation type="journal article" date="2020" name="Fungal Divers.">
        <title>Resolving the Mortierellaceae phylogeny through synthesis of multi-gene phylogenetics and phylogenomics.</title>
        <authorList>
            <person name="Vandepol N."/>
            <person name="Liber J."/>
            <person name="Desiro A."/>
            <person name="Na H."/>
            <person name="Kennedy M."/>
            <person name="Barry K."/>
            <person name="Grigoriev I.V."/>
            <person name="Miller A.N."/>
            <person name="O'Donnell K."/>
            <person name="Stajich J.E."/>
            <person name="Bonito G."/>
        </authorList>
    </citation>
    <scope>NUCLEOTIDE SEQUENCE</scope>
    <source>
        <strain evidence="3">BC1065</strain>
    </source>
</reference>
<feature type="region of interest" description="Disordered" evidence="1">
    <location>
        <begin position="258"/>
        <end position="361"/>
    </location>
</feature>
<feature type="compositionally biased region" description="Gly residues" evidence="1">
    <location>
        <begin position="327"/>
        <end position="336"/>
    </location>
</feature>
<evidence type="ECO:0000256" key="1">
    <source>
        <dbReference type="SAM" id="MobiDB-lite"/>
    </source>
</evidence>
<organism evidence="3 4">
    <name type="scientific">Actinomortierella ambigua</name>
    <dbReference type="NCBI Taxonomy" id="1343610"/>
    <lineage>
        <taxon>Eukaryota</taxon>
        <taxon>Fungi</taxon>
        <taxon>Fungi incertae sedis</taxon>
        <taxon>Mucoromycota</taxon>
        <taxon>Mortierellomycotina</taxon>
        <taxon>Mortierellomycetes</taxon>
        <taxon>Mortierellales</taxon>
        <taxon>Mortierellaceae</taxon>
        <taxon>Actinomortierella</taxon>
    </lineage>
</organism>
<feature type="region of interest" description="Disordered" evidence="1">
    <location>
        <begin position="69"/>
        <end position="107"/>
    </location>
</feature>
<feature type="compositionally biased region" description="Low complexity" evidence="1">
    <location>
        <begin position="258"/>
        <end position="287"/>
    </location>
</feature>
<protein>
    <recommendedName>
        <fullName evidence="2">Rhodanese domain-containing protein</fullName>
    </recommendedName>
</protein>
<proteinExistence type="predicted"/>
<feature type="compositionally biased region" description="Polar residues" evidence="1">
    <location>
        <begin position="348"/>
        <end position="361"/>
    </location>
</feature>
<dbReference type="Proteomes" id="UP000807716">
    <property type="component" value="Unassembled WGS sequence"/>
</dbReference>
<dbReference type="PROSITE" id="PS50206">
    <property type="entry name" value="RHODANESE_3"/>
    <property type="match status" value="1"/>
</dbReference>
<dbReference type="AlphaFoldDB" id="A0A9P6PRD8"/>
<evidence type="ECO:0000313" key="4">
    <source>
        <dbReference type="Proteomes" id="UP000807716"/>
    </source>
</evidence>
<comment type="caution">
    <text evidence="3">The sequence shown here is derived from an EMBL/GenBank/DDBJ whole genome shotgun (WGS) entry which is preliminary data.</text>
</comment>
<feature type="compositionally biased region" description="Pro residues" evidence="1">
    <location>
        <begin position="313"/>
        <end position="322"/>
    </location>
</feature>
<evidence type="ECO:0000259" key="2">
    <source>
        <dbReference type="PROSITE" id="PS50206"/>
    </source>
</evidence>
<feature type="compositionally biased region" description="Low complexity" evidence="1">
    <location>
        <begin position="15"/>
        <end position="48"/>
    </location>
</feature>
<keyword evidence="4" id="KW-1185">Reference proteome</keyword>
<dbReference type="InterPro" id="IPR036873">
    <property type="entry name" value="Rhodanese-like_dom_sf"/>
</dbReference>
<feature type="compositionally biased region" description="Basic residues" evidence="1">
    <location>
        <begin position="79"/>
        <end position="101"/>
    </location>
</feature>
<dbReference type="InterPro" id="IPR001763">
    <property type="entry name" value="Rhodanese-like_dom"/>
</dbReference>
<feature type="region of interest" description="Disordered" evidence="1">
    <location>
        <begin position="1"/>
        <end position="48"/>
    </location>
</feature>
<evidence type="ECO:0000313" key="3">
    <source>
        <dbReference type="EMBL" id="KAG0250487.1"/>
    </source>
</evidence>
<feature type="compositionally biased region" description="Low complexity" evidence="1">
    <location>
        <begin position="300"/>
        <end position="312"/>
    </location>
</feature>
<feature type="domain" description="Rhodanese" evidence="2">
    <location>
        <begin position="425"/>
        <end position="497"/>
    </location>
</feature>
<accession>A0A9P6PRD8</accession>
<dbReference type="SUPFAM" id="SSF52821">
    <property type="entry name" value="Rhodanese/Cell cycle control phosphatase"/>
    <property type="match status" value="1"/>
</dbReference>
<name>A0A9P6PRD8_9FUNG</name>
<dbReference type="EMBL" id="JAAAJB010000857">
    <property type="protein sequence ID" value="KAG0250487.1"/>
    <property type="molecule type" value="Genomic_DNA"/>
</dbReference>
<dbReference type="OrthoDB" id="2445915at2759"/>
<sequence length="530" mass="55453">MNSMTVEPDSFFAQSTPTAATSASASASTSSSTDIAPSSSSSSSATAMDIDAAERTLLPSMRDGLPPEASSAAFTWGTPHHHHHQLHVHHNHVHPHHHNHHSLSQYDIPSSSSAAAAAAYIATPSVFATPYGRDFGGDYFGNATAADAIGGSGSGSSSASSSAAGEDFFTAAQTPSAVIGAISSTTASLPPSVLQRFQAAARHSPGIVLPPRTPAADHIETFAASSPSYFPSTDPDPSQQAAAFAAAIAASAPGTTNTTTILSSSPSSSLSLSSTLTTSTTTTTTTTHTHHPHLPPPHPSSGLVSSSSSFQLPPTPFMPPAPHARHGGAGGGGGVSGPDLSWVPYPPNSRTNPLPNRRSTTHLSLSAPLNMPSVSALQKSLSTTPRPLHRHSTINLPPATELEPVDPALVAKWMHTTPETTTMPLQRNVLLLDMRPSVNYATSTIRQAINISIPNMLLKRPMFSLAMVMDQLTSDRELALFAEWKQYSHLVFFDAAGAVPVVGSPTFCMVQKFQREGCSAKLWYLQARTC</sequence>
<dbReference type="Gene3D" id="3.40.250.10">
    <property type="entry name" value="Rhodanese-like domain"/>
    <property type="match status" value="1"/>
</dbReference>